<name>A0A7J7M4V3_9MAGN</name>
<evidence type="ECO:0000313" key="4">
    <source>
        <dbReference type="Proteomes" id="UP000541444"/>
    </source>
</evidence>
<reference evidence="3 4" key="1">
    <citation type="journal article" date="2020" name="IScience">
        <title>Genome Sequencing of the Endangered Kingdonia uniflora (Circaeasteraceae, Ranunculales) Reveals Potential Mechanisms of Evolutionary Specialization.</title>
        <authorList>
            <person name="Sun Y."/>
            <person name="Deng T."/>
            <person name="Zhang A."/>
            <person name="Moore M.J."/>
            <person name="Landis J.B."/>
            <person name="Lin N."/>
            <person name="Zhang H."/>
            <person name="Zhang X."/>
            <person name="Huang J."/>
            <person name="Zhang X."/>
            <person name="Sun H."/>
            <person name="Wang H."/>
        </authorList>
    </citation>
    <scope>NUCLEOTIDE SEQUENCE [LARGE SCALE GENOMIC DNA]</scope>
    <source>
        <strain evidence="3">TB1705</strain>
        <tissue evidence="3">Leaf</tissue>
    </source>
</reference>
<dbReference type="GO" id="GO:0051177">
    <property type="term" value="P:meiotic sister chromatid cohesion"/>
    <property type="evidence" value="ECO:0007669"/>
    <property type="project" value="InterPro"/>
</dbReference>
<dbReference type="OrthoDB" id="515863at2759"/>
<comment type="caution">
    <text evidence="3">The sequence shown here is derived from an EMBL/GenBank/DDBJ whole genome shotgun (WGS) entry which is preliminary data.</text>
</comment>
<protein>
    <recommendedName>
        <fullName evidence="2">PTC1-like winged helix-turn-helix domain-containing protein</fullName>
    </recommendedName>
</protein>
<dbReference type="Pfam" id="PF25874">
    <property type="entry name" value="WHD_plant_repro"/>
    <property type="match status" value="1"/>
</dbReference>
<feature type="domain" description="PTC1-like winged helix-turn-helix" evidence="2">
    <location>
        <begin position="211"/>
        <end position="293"/>
    </location>
</feature>
<evidence type="ECO:0000259" key="2">
    <source>
        <dbReference type="Pfam" id="PF25874"/>
    </source>
</evidence>
<keyword evidence="4" id="KW-1185">Reference proteome</keyword>
<dbReference type="PANTHER" id="PTHR46740:SF2">
    <property type="entry name" value="PROTEIN DYAD"/>
    <property type="match status" value="1"/>
</dbReference>
<dbReference type="AlphaFoldDB" id="A0A7J7M4V3"/>
<dbReference type="EMBL" id="JACGCM010001775">
    <property type="protein sequence ID" value="KAF6149886.1"/>
    <property type="molecule type" value="Genomic_DNA"/>
</dbReference>
<dbReference type="GO" id="GO:0007131">
    <property type="term" value="P:reciprocal meiotic recombination"/>
    <property type="evidence" value="ECO:0007669"/>
    <property type="project" value="InterPro"/>
</dbReference>
<organism evidence="3 4">
    <name type="scientific">Kingdonia uniflora</name>
    <dbReference type="NCBI Taxonomy" id="39325"/>
    <lineage>
        <taxon>Eukaryota</taxon>
        <taxon>Viridiplantae</taxon>
        <taxon>Streptophyta</taxon>
        <taxon>Embryophyta</taxon>
        <taxon>Tracheophyta</taxon>
        <taxon>Spermatophyta</taxon>
        <taxon>Magnoliopsida</taxon>
        <taxon>Ranunculales</taxon>
        <taxon>Circaeasteraceae</taxon>
        <taxon>Kingdonia</taxon>
    </lineage>
</organism>
<evidence type="ECO:0000313" key="3">
    <source>
        <dbReference type="EMBL" id="KAF6149886.1"/>
    </source>
</evidence>
<proteinExistence type="predicted"/>
<dbReference type="PANTHER" id="PTHR46740">
    <property type="entry name" value="PROTEIN DYAD"/>
    <property type="match status" value="1"/>
</dbReference>
<dbReference type="InterPro" id="IPR044221">
    <property type="entry name" value="DYAD/AMEIOTIC1"/>
</dbReference>
<evidence type="ECO:0000256" key="1">
    <source>
        <dbReference type="SAM" id="MobiDB-lite"/>
    </source>
</evidence>
<gene>
    <name evidence="3" type="ORF">GIB67_008607</name>
</gene>
<sequence>MYPELYEEFVVRSNQANHILVRQVPTPEFNEHRNLHSFWVLPNKISDSGAMGELKIDEADKSSSSTHLLSPLSSVLPSWGVRRRVAFVSPTDVKPLGVIPSSSSIIKDEEDAVNRKKFDLNVEPKEEVAVKRKKLDLNSELQEEAVKRNKLDLNDELQDYYDPNMRLTRNRKLLLTSNRSKITSKKSVKLVKEKKQQKQSNRQNLKLSYDRWSRERYKTAEVRMYEIMKEKGAKYDKPVLRQALRNEARKHIGDTGLLDHLLKHMSGKATPNGEDRFRRRHNADGVMEYWLESADLVDVRKEAGVKDPYWTPPPGWEIGDSPTQDPSYAKEMKLLKEEMVNIKR</sequence>
<dbReference type="InterPro" id="IPR059080">
    <property type="entry name" value="WHD_PTC1"/>
</dbReference>
<dbReference type="Proteomes" id="UP000541444">
    <property type="component" value="Unassembled WGS sequence"/>
</dbReference>
<accession>A0A7J7M4V3</accession>
<feature type="region of interest" description="Disordered" evidence="1">
    <location>
        <begin position="186"/>
        <end position="206"/>
    </location>
</feature>